<reference evidence="1 2" key="1">
    <citation type="submission" date="2023-03" db="EMBL/GenBank/DDBJ databases">
        <title>NovoSphingobium album sp. nov. isolated from polycyclic aromatic hydrocarbons- and heavy-metal polluted soil.</title>
        <authorList>
            <person name="Liu Z."/>
            <person name="Wang K."/>
        </authorList>
    </citation>
    <scope>NUCLEOTIDE SEQUENCE [LARGE SCALE GENOMIC DNA]</scope>
    <source>
        <strain evidence="1 2">H3SJ31-1</strain>
    </source>
</reference>
<evidence type="ECO:0000313" key="1">
    <source>
        <dbReference type="EMBL" id="MDE8653633.1"/>
    </source>
</evidence>
<sequence>MSQSELEKTILAYYLAGPAGDLSVAPRFYPYGELLLIFEDKVSIAVRKFGPKVRAHAKAVGKLFIDAMLERGAWSTKEGEYGGSMHQFQADMFKTVIQDMQASDPIIAQARAEGPEFWEKTFAGLAA</sequence>
<proteinExistence type="predicted"/>
<organism evidence="1 2">
    <name type="scientific">Novosphingobium album</name>
    <name type="common">ex Liu et al. 2023</name>
    <dbReference type="NCBI Taxonomy" id="3031130"/>
    <lineage>
        <taxon>Bacteria</taxon>
        <taxon>Pseudomonadati</taxon>
        <taxon>Pseudomonadota</taxon>
        <taxon>Alphaproteobacteria</taxon>
        <taxon>Sphingomonadales</taxon>
        <taxon>Sphingomonadaceae</taxon>
        <taxon>Novosphingobium</taxon>
    </lineage>
</organism>
<dbReference type="EMBL" id="JARESE010000062">
    <property type="protein sequence ID" value="MDE8653633.1"/>
    <property type="molecule type" value="Genomic_DNA"/>
</dbReference>
<gene>
    <name evidence="1" type="ORF">PYV00_18185</name>
</gene>
<name>A0ABT5WUU7_9SPHN</name>
<keyword evidence="2" id="KW-1185">Reference proteome</keyword>
<dbReference type="Proteomes" id="UP001216253">
    <property type="component" value="Unassembled WGS sequence"/>
</dbReference>
<dbReference type="RefSeq" id="WP_275229715.1">
    <property type="nucleotide sequence ID" value="NZ_JARESE010000062.1"/>
</dbReference>
<accession>A0ABT5WUU7</accession>
<evidence type="ECO:0008006" key="3">
    <source>
        <dbReference type="Google" id="ProtNLM"/>
    </source>
</evidence>
<evidence type="ECO:0000313" key="2">
    <source>
        <dbReference type="Proteomes" id="UP001216253"/>
    </source>
</evidence>
<protein>
    <recommendedName>
        <fullName evidence="3">Globin</fullName>
    </recommendedName>
</protein>
<comment type="caution">
    <text evidence="1">The sequence shown here is derived from an EMBL/GenBank/DDBJ whole genome shotgun (WGS) entry which is preliminary data.</text>
</comment>